<organism evidence="1 2">
    <name type="scientific">Streptococcus gallolyticus</name>
    <dbReference type="NCBI Taxonomy" id="315405"/>
    <lineage>
        <taxon>Bacteria</taxon>
        <taxon>Bacillati</taxon>
        <taxon>Bacillota</taxon>
        <taxon>Bacilli</taxon>
        <taxon>Lactobacillales</taxon>
        <taxon>Streptococcaceae</taxon>
        <taxon>Streptococcus</taxon>
    </lineage>
</organism>
<reference evidence="2" key="1">
    <citation type="submission" date="2016-10" db="EMBL/GenBank/DDBJ databases">
        <authorList>
            <person name="Varghese N."/>
            <person name="Submissions S."/>
        </authorList>
    </citation>
    <scope>NUCLEOTIDE SEQUENCE [LARGE SCALE GENOMIC DNA]</scope>
    <source>
        <strain evidence="2">LMG 15572</strain>
    </source>
</reference>
<accession>A0A1I7GVN4</accession>
<dbReference type="RefSeq" id="WP_256210136.1">
    <property type="nucleotide sequence ID" value="NZ_FOLZ01000002.1"/>
</dbReference>
<gene>
    <name evidence="1" type="ORF">SAMN05660328_102356</name>
</gene>
<proteinExistence type="predicted"/>
<keyword evidence="2" id="KW-1185">Reference proteome</keyword>
<protein>
    <submittedName>
        <fullName evidence="1">Uncharacterized protein</fullName>
    </submittedName>
</protein>
<evidence type="ECO:0000313" key="1">
    <source>
        <dbReference type="EMBL" id="SFU52514.1"/>
    </source>
</evidence>
<evidence type="ECO:0000313" key="2">
    <source>
        <dbReference type="Proteomes" id="UP000183629"/>
    </source>
</evidence>
<dbReference type="Proteomes" id="UP000183629">
    <property type="component" value="Unassembled WGS sequence"/>
</dbReference>
<dbReference type="AlphaFoldDB" id="A0A1I7GVN4"/>
<name>A0A1I7GVN4_9STRE</name>
<dbReference type="EMBL" id="FPBN01000002">
    <property type="protein sequence ID" value="SFU52514.1"/>
    <property type="molecule type" value="Genomic_DNA"/>
</dbReference>
<sequence>MLSVVFVIASFTALVGITLIAVESHYAPLMADDEVTVIVKED</sequence>